<dbReference type="Gene3D" id="3.60.40.10">
    <property type="entry name" value="PPM-type phosphatase domain"/>
    <property type="match status" value="1"/>
</dbReference>
<dbReference type="SMART" id="SM00331">
    <property type="entry name" value="PP2C_SIG"/>
    <property type="match status" value="1"/>
</dbReference>
<feature type="domain" description="PPM-type phosphatase" evidence="1">
    <location>
        <begin position="2"/>
        <end position="242"/>
    </location>
</feature>
<dbReference type="InterPro" id="IPR001932">
    <property type="entry name" value="PPM-type_phosphatase-like_dom"/>
</dbReference>
<organism evidence="2 3">
    <name type="scientific">Thermoclostridium caenicola</name>
    <dbReference type="NCBI Taxonomy" id="659425"/>
    <lineage>
        <taxon>Bacteria</taxon>
        <taxon>Bacillati</taxon>
        <taxon>Bacillota</taxon>
        <taxon>Clostridia</taxon>
        <taxon>Eubacteriales</taxon>
        <taxon>Oscillospiraceae</taxon>
        <taxon>Thermoclostridium</taxon>
    </lineage>
</organism>
<dbReference type="PANTHER" id="PTHR47992">
    <property type="entry name" value="PROTEIN PHOSPHATASE"/>
    <property type="match status" value="1"/>
</dbReference>
<proteinExistence type="predicted"/>
<evidence type="ECO:0000313" key="3">
    <source>
        <dbReference type="Proteomes" id="UP000324781"/>
    </source>
</evidence>
<gene>
    <name evidence="2" type="ORF">SAMN05444373_104813</name>
</gene>
<dbReference type="OrthoDB" id="9801841at2"/>
<dbReference type="Pfam" id="PF13672">
    <property type="entry name" value="PP2C_2"/>
    <property type="match status" value="1"/>
</dbReference>
<dbReference type="AlphaFoldDB" id="A0A1M6IW63"/>
<protein>
    <submittedName>
        <fullName evidence="2">Protein phosphatase</fullName>
    </submittedName>
</protein>
<dbReference type="SUPFAM" id="SSF81606">
    <property type="entry name" value="PP2C-like"/>
    <property type="match status" value="1"/>
</dbReference>
<name>A0A1M6IW63_9FIRM</name>
<dbReference type="SMART" id="SM00332">
    <property type="entry name" value="PP2Cc"/>
    <property type="match status" value="1"/>
</dbReference>
<reference evidence="2 3" key="1">
    <citation type="submission" date="2016-11" db="EMBL/GenBank/DDBJ databases">
        <authorList>
            <person name="Varghese N."/>
            <person name="Submissions S."/>
        </authorList>
    </citation>
    <scope>NUCLEOTIDE SEQUENCE [LARGE SCALE GENOMIC DNA]</scope>
    <source>
        <strain evidence="2 3">DSM 19027</strain>
    </source>
</reference>
<evidence type="ECO:0000313" key="2">
    <source>
        <dbReference type="EMBL" id="SHJ38652.1"/>
    </source>
</evidence>
<keyword evidence="3" id="KW-1185">Reference proteome</keyword>
<sequence length="245" mass="27140">MKYSALSDIGQKREKNEDSWNIILDADGNPVGFVVADGMGGYVAGEEASRIAVQEISSLVMACVEARDIPTMHEIINRCIESINHQIMEYSNKNLGGLKSGTTLSIGIVKGGELYIAHIGDGRVYLIRDGEIRSITQDHTYVAELVKGGIISSNEALNHPDKHKITRALGFRENYLPDFYRETIKENDIFVFCTDGLYEHLSDEEIRDIILKGPIEAASSELIKAVNQRGGNDNVTVIIAWEEAR</sequence>
<dbReference type="RefSeq" id="WP_149679340.1">
    <property type="nucleotide sequence ID" value="NZ_DAONMB010000051.1"/>
</dbReference>
<accession>A0A1M6IW63</accession>
<dbReference type="EMBL" id="FQZP01000048">
    <property type="protein sequence ID" value="SHJ38652.1"/>
    <property type="molecule type" value="Genomic_DNA"/>
</dbReference>
<dbReference type="InterPro" id="IPR036457">
    <property type="entry name" value="PPM-type-like_dom_sf"/>
</dbReference>
<dbReference type="CDD" id="cd00143">
    <property type="entry name" value="PP2Cc"/>
    <property type="match status" value="1"/>
</dbReference>
<dbReference type="NCBIfam" id="NF033484">
    <property type="entry name" value="Stp1_PP2C_phos"/>
    <property type="match status" value="1"/>
</dbReference>
<dbReference type="GO" id="GO:0004722">
    <property type="term" value="F:protein serine/threonine phosphatase activity"/>
    <property type="evidence" value="ECO:0007669"/>
    <property type="project" value="InterPro"/>
</dbReference>
<dbReference type="Proteomes" id="UP000324781">
    <property type="component" value="Unassembled WGS sequence"/>
</dbReference>
<dbReference type="InterPro" id="IPR015655">
    <property type="entry name" value="PP2C"/>
</dbReference>
<dbReference type="PROSITE" id="PS51746">
    <property type="entry name" value="PPM_2"/>
    <property type="match status" value="1"/>
</dbReference>
<evidence type="ECO:0000259" key="1">
    <source>
        <dbReference type="PROSITE" id="PS51746"/>
    </source>
</evidence>